<evidence type="ECO:0000313" key="6">
    <source>
        <dbReference type="EMBL" id="OOQ88165.1"/>
    </source>
</evidence>
<comment type="similarity">
    <text evidence="2">Belongs to the pterin-4-alpha-carbinolamine dehydratase family.</text>
</comment>
<comment type="catalytic activity">
    <reaction evidence="1">
        <text>(4aS,6R)-4a-hydroxy-L-erythro-5,6,7,8-tetrahydrobiopterin = (6R)-L-erythro-6,7-dihydrobiopterin + H2O</text>
        <dbReference type="Rhea" id="RHEA:11920"/>
        <dbReference type="ChEBI" id="CHEBI:15377"/>
        <dbReference type="ChEBI" id="CHEBI:15642"/>
        <dbReference type="ChEBI" id="CHEBI:43120"/>
        <dbReference type="EC" id="4.2.1.96"/>
    </reaction>
</comment>
<feature type="region of interest" description="Disordered" evidence="5">
    <location>
        <begin position="938"/>
        <end position="1002"/>
    </location>
</feature>
<feature type="compositionally biased region" description="Low complexity" evidence="5">
    <location>
        <begin position="298"/>
        <end position="340"/>
    </location>
</feature>
<evidence type="ECO:0000256" key="5">
    <source>
        <dbReference type="SAM" id="MobiDB-lite"/>
    </source>
</evidence>
<organism evidence="6 7">
    <name type="scientific">Penicillium brasilianum</name>
    <dbReference type="NCBI Taxonomy" id="104259"/>
    <lineage>
        <taxon>Eukaryota</taxon>
        <taxon>Fungi</taxon>
        <taxon>Dikarya</taxon>
        <taxon>Ascomycota</taxon>
        <taxon>Pezizomycotina</taxon>
        <taxon>Eurotiomycetes</taxon>
        <taxon>Eurotiomycetidae</taxon>
        <taxon>Eurotiales</taxon>
        <taxon>Aspergillaceae</taxon>
        <taxon>Penicillium</taxon>
    </lineage>
</organism>
<reference evidence="7" key="1">
    <citation type="submission" date="2015-09" db="EMBL/GenBank/DDBJ databases">
        <authorList>
            <person name="Fill T.P."/>
            <person name="Baretta J.F."/>
            <person name="de Almeida L.G."/>
            <person name="Rocha M."/>
            <person name="de Souza D.H."/>
            <person name="Malavazi I."/>
            <person name="Cerdeira L.T."/>
            <person name="Hong H."/>
            <person name="Samborskyy M."/>
            <person name="de Vasconcelos A.T."/>
            <person name="Leadlay P."/>
            <person name="Rodrigues-Filho E."/>
        </authorList>
    </citation>
    <scope>NUCLEOTIDE SEQUENCE [LARGE SCALE GENOMIC DNA]</scope>
    <source>
        <strain evidence="7">LaBioMMi 136</strain>
    </source>
</reference>
<feature type="compositionally biased region" description="Polar residues" evidence="5">
    <location>
        <begin position="826"/>
        <end position="847"/>
    </location>
</feature>
<proteinExistence type="inferred from homology"/>
<dbReference type="InterPro" id="IPR036428">
    <property type="entry name" value="PCD_sf"/>
</dbReference>
<comment type="caution">
    <text evidence="6">The sequence shown here is derived from an EMBL/GenBank/DDBJ whole genome shotgun (WGS) entry which is preliminary data.</text>
</comment>
<accession>A0A1S9RRP0</accession>
<feature type="compositionally biased region" description="Polar residues" evidence="5">
    <location>
        <begin position="211"/>
        <end position="230"/>
    </location>
</feature>
<evidence type="ECO:0000313" key="7">
    <source>
        <dbReference type="Proteomes" id="UP000190744"/>
    </source>
</evidence>
<sequence>MRISDHGADIFGLITLLHTIMSSFPAFRLCGRLLRPAPILSVTRTTPLPRLTPLSPVRMASNTVEPRFAEGEDAAQLGPDTQTLLQRQGWALDADGMGVTKTFHFKSYFKAVSFVNLIAAESSAKKHHPTMTVPRPRSFADDPFLVRPTRPPFPFSLSNRKVVWKAGNGLVNAVAQADHPEGSTMSFPIMSDSPQPSPSFGERRGHRLAPLQTNFSRPTANPSQPNSSRLQRPRPTEYPSTNGSEGPVPLQSPVKRQSSKSSLRNLFAREKSQRAAAAPDTKLAEIDETHPPANPDPTEATTQTVTAAETPLSPALTSPQTVVSTPTLTSPTTPRPRATLKTARPRPAQTASKPPSQEQYGWKPPPLFQAYPQSYKHECLAAPAMSADAILRLHATTGRSGAEVGPDEAADAARKKREQKERKHLRTLSGTINKVEWTTKIYVLATAGFILQYAGEGKNDRLPERMLQLGPQSVAFASDAIPGKHWVLQISQNGAADNGPIAPEPAKSGRFPRFGFHRSNARRMAGSFLLVFDNPDSMISWLTAVRAEIEARGGPKFTAEKHSDDDQEPRLRSKSSARNIVKKDPNRISSLFLQPQGLRSPDEEDGSSVGELTWQSRRSSYVSVNRQSMIDSRSGSVSTGWTEATGPNNGSDAQSSSFTSINPPSSPYQDGSYLTDDARSKDFDSTSTRSPPTSSHDNAKRQSIYVSPKPQDFPAVPRPDAILHNQSPPNIPDSLARSASPPAPNFSVPSFSKKFVSRPGPPPLASAPTPLAGVLRRGESTGDFSLSSLSSPPQSPTYSIASSKYTDSPESILITREPNGRRILRPSNSEDVLSRTMRSAQNATNHSRLPRALASETSPPPSRPLSLVGRNGLGIQMNGESPAQSLPPGEPVPVPVPRPRMSTMNVDQTPHNVSRRKSMPGLAIGPPAAPPPNCPLPKIPSPIAAQPAPVWSTSPPADRFYQSQQIRDRIQDRRQSGLPPNSPAHPNGKLLKPATRQSRMVQ</sequence>
<feature type="region of interest" description="Disordered" evidence="5">
    <location>
        <begin position="555"/>
        <end position="611"/>
    </location>
</feature>
<dbReference type="EC" id="4.2.1.96" evidence="3"/>
<feature type="compositionally biased region" description="Polar residues" evidence="5">
    <location>
        <begin position="631"/>
        <end position="654"/>
    </location>
</feature>
<feature type="compositionally biased region" description="Low complexity" evidence="5">
    <location>
        <begin position="685"/>
        <end position="695"/>
    </location>
</feature>
<dbReference type="InterPro" id="IPR001533">
    <property type="entry name" value="Pterin_deHydtase"/>
</dbReference>
<evidence type="ECO:0000256" key="3">
    <source>
        <dbReference type="ARBA" id="ARBA00013252"/>
    </source>
</evidence>
<keyword evidence="4" id="KW-0456">Lyase</keyword>
<dbReference type="Gene3D" id="3.30.1360.20">
    <property type="entry name" value="Transcriptional coactivator/pterin dehydratase"/>
    <property type="match status" value="1"/>
</dbReference>
<feature type="compositionally biased region" description="Basic and acidic residues" evidence="5">
    <location>
        <begin position="966"/>
        <end position="975"/>
    </location>
</feature>
<dbReference type="EMBL" id="LJBN01000120">
    <property type="protein sequence ID" value="OOQ88165.1"/>
    <property type="molecule type" value="Genomic_DNA"/>
</dbReference>
<feature type="compositionally biased region" description="Polar residues" evidence="5">
    <location>
        <begin position="349"/>
        <end position="359"/>
    </location>
</feature>
<feature type="region of interest" description="Disordered" evidence="5">
    <location>
        <begin position="182"/>
        <end position="365"/>
    </location>
</feature>
<feature type="compositionally biased region" description="Polar residues" evidence="5">
    <location>
        <begin position="254"/>
        <end position="264"/>
    </location>
</feature>
<dbReference type="SUPFAM" id="SSF55248">
    <property type="entry name" value="PCD-like"/>
    <property type="match status" value="1"/>
</dbReference>
<evidence type="ECO:0000256" key="1">
    <source>
        <dbReference type="ARBA" id="ARBA00001554"/>
    </source>
</evidence>
<feature type="compositionally biased region" description="Basic and acidic residues" evidence="5">
    <location>
        <begin position="555"/>
        <end position="571"/>
    </location>
</feature>
<feature type="region of interest" description="Disordered" evidence="5">
    <location>
        <begin position="822"/>
        <end position="864"/>
    </location>
</feature>
<dbReference type="Pfam" id="PF01329">
    <property type="entry name" value="Pterin_4a"/>
    <property type="match status" value="1"/>
</dbReference>
<dbReference type="AlphaFoldDB" id="A0A1S9RRP0"/>
<name>A0A1S9RRP0_PENBI</name>
<feature type="region of interest" description="Disordered" evidence="5">
    <location>
        <begin position="631"/>
        <end position="804"/>
    </location>
</feature>
<protein>
    <recommendedName>
        <fullName evidence="3">4a-hydroxytetrahydrobiopterin dehydratase</fullName>
        <ecNumber evidence="3">4.2.1.96</ecNumber>
    </recommendedName>
</protein>
<evidence type="ECO:0000256" key="4">
    <source>
        <dbReference type="ARBA" id="ARBA00023239"/>
    </source>
</evidence>
<dbReference type="GO" id="GO:0008124">
    <property type="term" value="F:4-alpha-hydroxytetrahydrobiopterin dehydratase activity"/>
    <property type="evidence" value="ECO:0007669"/>
    <property type="project" value="UniProtKB-EC"/>
</dbReference>
<dbReference type="GO" id="GO:0006729">
    <property type="term" value="P:tetrahydrobiopterin biosynthetic process"/>
    <property type="evidence" value="ECO:0007669"/>
    <property type="project" value="InterPro"/>
</dbReference>
<evidence type="ECO:0000256" key="2">
    <source>
        <dbReference type="ARBA" id="ARBA00006472"/>
    </source>
</evidence>
<dbReference type="Proteomes" id="UP000190744">
    <property type="component" value="Unassembled WGS sequence"/>
</dbReference>
<gene>
    <name evidence="6" type="ORF">PEBR_14127</name>
</gene>